<dbReference type="HOGENOM" id="CLU_005922_0_0_1"/>
<feature type="compositionally biased region" description="Polar residues" evidence="7">
    <location>
        <begin position="319"/>
        <end position="336"/>
    </location>
</feature>
<feature type="region of interest" description="Disordered" evidence="7">
    <location>
        <begin position="319"/>
        <end position="344"/>
    </location>
</feature>
<keyword evidence="11" id="KW-1185">Reference proteome</keyword>
<dbReference type="eggNOG" id="KOG1868">
    <property type="taxonomic scope" value="Eukaryota"/>
</dbReference>
<dbReference type="Gene3D" id="3.40.250.10">
    <property type="entry name" value="Rhodanese-like domain"/>
    <property type="match status" value="1"/>
</dbReference>
<accession>W3WYX0</accession>
<evidence type="ECO:0000259" key="8">
    <source>
        <dbReference type="PROSITE" id="PS50206"/>
    </source>
</evidence>
<dbReference type="SUPFAM" id="SSF54001">
    <property type="entry name" value="Cysteine proteinases"/>
    <property type="match status" value="1"/>
</dbReference>
<keyword evidence="4" id="KW-0833">Ubl conjugation pathway</keyword>
<evidence type="ECO:0000256" key="1">
    <source>
        <dbReference type="ARBA" id="ARBA00000707"/>
    </source>
</evidence>
<dbReference type="InterPro" id="IPR001763">
    <property type="entry name" value="Rhodanese-like_dom"/>
</dbReference>
<dbReference type="EMBL" id="KI912115">
    <property type="protein sequence ID" value="ETS78091.1"/>
    <property type="molecule type" value="Genomic_DNA"/>
</dbReference>
<evidence type="ECO:0000256" key="6">
    <source>
        <dbReference type="ARBA" id="ARBA00022807"/>
    </source>
</evidence>
<dbReference type="InterPro" id="IPR036873">
    <property type="entry name" value="Rhodanese-like_dom_sf"/>
</dbReference>
<feature type="compositionally biased region" description="Pro residues" evidence="7">
    <location>
        <begin position="592"/>
        <end position="602"/>
    </location>
</feature>
<dbReference type="SUPFAM" id="SSF52821">
    <property type="entry name" value="Rhodanese/Cell cycle control phosphatase"/>
    <property type="match status" value="1"/>
</dbReference>
<dbReference type="CDD" id="cd02257">
    <property type="entry name" value="Peptidase_C19"/>
    <property type="match status" value="1"/>
</dbReference>
<evidence type="ECO:0000256" key="4">
    <source>
        <dbReference type="ARBA" id="ARBA00022786"/>
    </source>
</evidence>
<sequence length="1038" mass="115699">MATPTNGHHGPGRKEPYPHVDDLTSVTVDLDPHTPLRKVLETGDGCMRQALTFSDFGRKDLALREYIKAFTIAVENIPKHKDYPSVKNDRSDLGRLYVALKTNLTKHSARFDRIKAEIREDNKKSGVQPRSNSDALLMNLPSAPTTLPGRHKASNSVNGIGSFGSKPPTPSPASETLGHRRNGSMASPHKNRPPIQPKPQALHGNAIKPATNGVGQDLASRFAKLRVNQDALAGTQVGQGKPTGPRDMPSRPQVNSAVPTMPKMPDAIYSPARGTVTSEVADLPSSTPRGMFSRTNSIASVAPSSARNSIDIGVRPSTTEPFSSTNTPMNGPTATPASPRIRIPAGPTIGPEELREYMQKGANVIRMLLIDVRSREEFDDGHIMSQNTICIEPSVLSRGHISADDIEESMGIAPDEEMRAFENRAKFDLVVLYDEDSVILPGRPVEDDQATALFTLYQGLDQFNYGRELRNKPKLLRGGVEAWADMFGRHSLQESKTSVAVRDGKTRTNLSRFRPEYRRRGRARAQTKALRPEEIKEFEKKIKEDEAAAKSPQDFVRSTADFLRRYPSASEIQQSMTAPVIDTQTPFETDLPPAPPARPAPSVPRTSYSGLTSKTAADEVTPGKAALTDSPARDRPTGLINPHMNCFANSAIQAILASPGFATELARKEWANQWKPAVPTPQLMSRILGNLIEWLAGRQFESMQPTTFMKYCQSIHQGYRLPGSNRLFKFGDGTQHDSSEFLFDFVFSQLDNETNRSRDTTFVNYSQPGEDLKKANKEKARFLSPTDLAIESWRLYTSFRDTIMTSYWGVLHVDRNICQTCHDSVDSFGYSNYLDLGISGSDHDRYLTLRELLDEQYNTTELRRADGGIGFECGSEKGEQHMCKEAFTKLARLPPLLAIRFKRWDHSGAKVLRKIKFEVENLDLSKYTLDHSENSNAVKFDGFGKEHLYDLYAVITHGGASSNGGHYIAHVRDNADKEGVRWFVCNDKDVYKRVVGSRTNTPLERDWYDCANKFTPFVIFYKRKDIPWSYAKAMPGLK</sequence>
<dbReference type="SMART" id="SM00450">
    <property type="entry name" value="RHOD"/>
    <property type="match status" value="1"/>
</dbReference>
<name>W3WYX0_PESFW</name>
<dbReference type="Proteomes" id="UP000030651">
    <property type="component" value="Unassembled WGS sequence"/>
</dbReference>
<dbReference type="InterPro" id="IPR001394">
    <property type="entry name" value="Peptidase_C19_UCH"/>
</dbReference>
<dbReference type="PANTHER" id="PTHR24006">
    <property type="entry name" value="UBIQUITIN CARBOXYL-TERMINAL HYDROLASE"/>
    <property type="match status" value="1"/>
</dbReference>
<evidence type="ECO:0000256" key="3">
    <source>
        <dbReference type="ARBA" id="ARBA00022670"/>
    </source>
</evidence>
<dbReference type="EC" id="3.4.19.12" evidence="2"/>
<dbReference type="PANTHER" id="PTHR24006:SF687">
    <property type="entry name" value="UBIQUITIN CARBOXYL-TERMINAL HYDROLASE 10"/>
    <property type="match status" value="1"/>
</dbReference>
<dbReference type="OMA" id="PFVHTYE"/>
<dbReference type="InParanoid" id="W3WYX0"/>
<dbReference type="Gene3D" id="3.90.70.10">
    <property type="entry name" value="Cysteine proteinases"/>
    <property type="match status" value="1"/>
</dbReference>
<feature type="domain" description="Rhodanese" evidence="8">
    <location>
        <begin position="368"/>
        <end position="492"/>
    </location>
</feature>
<evidence type="ECO:0000313" key="11">
    <source>
        <dbReference type="Proteomes" id="UP000030651"/>
    </source>
</evidence>
<dbReference type="GO" id="GO:0016579">
    <property type="term" value="P:protein deubiquitination"/>
    <property type="evidence" value="ECO:0007669"/>
    <property type="project" value="InterPro"/>
</dbReference>
<dbReference type="STRING" id="1229662.W3WYX0"/>
<organism evidence="10 11">
    <name type="scientific">Pestalotiopsis fici (strain W106-1 / CGMCC3.15140)</name>
    <dbReference type="NCBI Taxonomy" id="1229662"/>
    <lineage>
        <taxon>Eukaryota</taxon>
        <taxon>Fungi</taxon>
        <taxon>Dikarya</taxon>
        <taxon>Ascomycota</taxon>
        <taxon>Pezizomycotina</taxon>
        <taxon>Sordariomycetes</taxon>
        <taxon>Xylariomycetidae</taxon>
        <taxon>Amphisphaeriales</taxon>
        <taxon>Sporocadaceae</taxon>
        <taxon>Pestalotiopsis</taxon>
    </lineage>
</organism>
<evidence type="ECO:0000256" key="5">
    <source>
        <dbReference type="ARBA" id="ARBA00022801"/>
    </source>
</evidence>
<dbReference type="GO" id="GO:0004843">
    <property type="term" value="F:cysteine-type deubiquitinase activity"/>
    <property type="evidence" value="ECO:0007669"/>
    <property type="project" value="UniProtKB-EC"/>
</dbReference>
<evidence type="ECO:0000259" key="9">
    <source>
        <dbReference type="PROSITE" id="PS50235"/>
    </source>
</evidence>
<dbReference type="GO" id="GO:0005634">
    <property type="term" value="C:nucleus"/>
    <property type="evidence" value="ECO:0007669"/>
    <property type="project" value="TreeGrafter"/>
</dbReference>
<keyword evidence="3" id="KW-0645">Protease</keyword>
<evidence type="ECO:0000256" key="7">
    <source>
        <dbReference type="SAM" id="MobiDB-lite"/>
    </source>
</evidence>
<dbReference type="AlphaFoldDB" id="W3WYX0"/>
<protein>
    <recommendedName>
        <fullName evidence="2">ubiquitinyl hydrolase 1</fullName>
        <ecNumber evidence="2">3.4.19.12</ecNumber>
    </recommendedName>
</protein>
<dbReference type="KEGG" id="pfy:PFICI_10153"/>
<dbReference type="GO" id="GO:0006508">
    <property type="term" value="P:proteolysis"/>
    <property type="evidence" value="ECO:0007669"/>
    <property type="project" value="UniProtKB-KW"/>
</dbReference>
<proteinExistence type="predicted"/>
<dbReference type="Pfam" id="PF00581">
    <property type="entry name" value="Rhodanese"/>
    <property type="match status" value="1"/>
</dbReference>
<dbReference type="Gene3D" id="1.20.58.80">
    <property type="entry name" value="Phosphotransferase system, lactose/cellobiose-type IIA subunit"/>
    <property type="match status" value="1"/>
</dbReference>
<dbReference type="GO" id="GO:0005829">
    <property type="term" value="C:cytosol"/>
    <property type="evidence" value="ECO:0007669"/>
    <property type="project" value="TreeGrafter"/>
</dbReference>
<dbReference type="InterPro" id="IPR018200">
    <property type="entry name" value="USP_CS"/>
</dbReference>
<dbReference type="Pfam" id="PF00443">
    <property type="entry name" value="UCH"/>
    <property type="match status" value="1"/>
</dbReference>
<feature type="region of interest" description="Disordered" evidence="7">
    <location>
        <begin position="121"/>
        <end position="213"/>
    </location>
</feature>
<feature type="compositionally biased region" description="Polar residues" evidence="7">
    <location>
        <begin position="604"/>
        <end position="615"/>
    </location>
</feature>
<dbReference type="GeneID" id="19275166"/>
<keyword evidence="6" id="KW-0788">Thiol protease</keyword>
<reference evidence="11" key="1">
    <citation type="journal article" date="2015" name="BMC Genomics">
        <title>Genomic and transcriptomic analysis of the endophytic fungus Pestalotiopsis fici reveals its lifestyle and high potential for synthesis of natural products.</title>
        <authorList>
            <person name="Wang X."/>
            <person name="Zhang X."/>
            <person name="Liu L."/>
            <person name="Xiang M."/>
            <person name="Wang W."/>
            <person name="Sun X."/>
            <person name="Che Y."/>
            <person name="Guo L."/>
            <person name="Liu G."/>
            <person name="Guo L."/>
            <person name="Wang C."/>
            <person name="Yin W.B."/>
            <person name="Stadler M."/>
            <person name="Zhang X."/>
            <person name="Liu X."/>
        </authorList>
    </citation>
    <scope>NUCLEOTIDE SEQUENCE [LARGE SCALE GENOMIC DNA]</scope>
    <source>
        <strain evidence="11">W106-1 / CGMCC3.15140</strain>
    </source>
</reference>
<gene>
    <name evidence="10" type="ORF">PFICI_10153</name>
</gene>
<dbReference type="PROSITE" id="PS50206">
    <property type="entry name" value="RHODANESE_3"/>
    <property type="match status" value="1"/>
</dbReference>
<keyword evidence="5" id="KW-0378">Hydrolase</keyword>
<evidence type="ECO:0000313" key="10">
    <source>
        <dbReference type="EMBL" id="ETS78091.1"/>
    </source>
</evidence>
<feature type="region of interest" description="Disordered" evidence="7">
    <location>
        <begin position="231"/>
        <end position="262"/>
    </location>
</feature>
<dbReference type="PROSITE" id="PS00973">
    <property type="entry name" value="USP_2"/>
    <property type="match status" value="1"/>
</dbReference>
<dbReference type="InterPro" id="IPR038765">
    <property type="entry name" value="Papain-like_cys_pep_sf"/>
</dbReference>
<evidence type="ECO:0000256" key="2">
    <source>
        <dbReference type="ARBA" id="ARBA00012759"/>
    </source>
</evidence>
<feature type="domain" description="USP" evidence="9">
    <location>
        <begin position="637"/>
        <end position="1024"/>
    </location>
</feature>
<dbReference type="PROSITE" id="PS50235">
    <property type="entry name" value="USP_3"/>
    <property type="match status" value="1"/>
</dbReference>
<comment type="catalytic activity">
    <reaction evidence="1">
        <text>Thiol-dependent hydrolysis of ester, thioester, amide, peptide and isopeptide bonds formed by the C-terminal Gly of ubiquitin (a 76-residue protein attached to proteins as an intracellular targeting signal).</text>
        <dbReference type="EC" id="3.4.19.12"/>
    </reaction>
</comment>
<dbReference type="RefSeq" id="XP_007836925.1">
    <property type="nucleotide sequence ID" value="XM_007838734.1"/>
</dbReference>
<dbReference type="OrthoDB" id="292964at2759"/>
<dbReference type="InterPro" id="IPR050164">
    <property type="entry name" value="Peptidase_C19"/>
</dbReference>
<dbReference type="InterPro" id="IPR028889">
    <property type="entry name" value="USP"/>
</dbReference>
<feature type="region of interest" description="Disordered" evidence="7">
    <location>
        <begin position="585"/>
        <end position="634"/>
    </location>
</feature>